<dbReference type="AlphaFoldDB" id="A0A1H1TEW3"/>
<dbReference type="InterPro" id="IPR028098">
    <property type="entry name" value="Glyco_trans_4-like_N"/>
</dbReference>
<evidence type="ECO:0000256" key="3">
    <source>
        <dbReference type="SAM" id="MobiDB-lite"/>
    </source>
</evidence>
<protein>
    <submittedName>
        <fullName evidence="6">Glycosyl transferases group 1</fullName>
    </submittedName>
</protein>
<reference evidence="6" key="1">
    <citation type="submission" date="2016-10" db="EMBL/GenBank/DDBJ databases">
        <authorList>
            <person name="Varghese N."/>
            <person name="Submissions S."/>
        </authorList>
    </citation>
    <scope>NUCLEOTIDE SEQUENCE [LARGE SCALE GENOMIC DNA]</scope>
    <source>
        <strain evidence="6">DSM 22082</strain>
    </source>
</reference>
<dbReference type="Proteomes" id="UP000199700">
    <property type="component" value="Chromosome"/>
</dbReference>
<dbReference type="Pfam" id="PF13579">
    <property type="entry name" value="Glyco_trans_4_4"/>
    <property type="match status" value="1"/>
</dbReference>
<dbReference type="STRING" id="629680.SAMN04489751_2335"/>
<feature type="domain" description="Glycosyltransferase subfamily 4-like N-terminal" evidence="5">
    <location>
        <begin position="21"/>
        <end position="157"/>
    </location>
</feature>
<dbReference type="PANTHER" id="PTHR12526:SF510">
    <property type="entry name" value="D-INOSITOL 3-PHOSPHATE GLYCOSYLTRANSFERASE"/>
    <property type="match status" value="1"/>
</dbReference>
<accession>A0A1H1TEW3</accession>
<dbReference type="InterPro" id="IPR001296">
    <property type="entry name" value="Glyco_trans_1"/>
</dbReference>
<feature type="region of interest" description="Disordered" evidence="3">
    <location>
        <begin position="359"/>
        <end position="378"/>
    </location>
</feature>
<dbReference type="EMBL" id="LT629739">
    <property type="protein sequence ID" value="SDS58069.1"/>
    <property type="molecule type" value="Genomic_DNA"/>
</dbReference>
<evidence type="ECO:0000259" key="5">
    <source>
        <dbReference type="Pfam" id="PF13579"/>
    </source>
</evidence>
<organism evidence="6 7">
    <name type="scientific">Brevibacterium sandarakinum</name>
    <dbReference type="NCBI Taxonomy" id="629680"/>
    <lineage>
        <taxon>Bacteria</taxon>
        <taxon>Bacillati</taxon>
        <taxon>Actinomycetota</taxon>
        <taxon>Actinomycetes</taxon>
        <taxon>Micrococcales</taxon>
        <taxon>Brevibacteriaceae</taxon>
        <taxon>Brevibacterium</taxon>
    </lineage>
</organism>
<evidence type="ECO:0000313" key="7">
    <source>
        <dbReference type="Proteomes" id="UP000199700"/>
    </source>
</evidence>
<dbReference type="RefSeq" id="WP_172802589.1">
    <property type="nucleotide sequence ID" value="NZ_LT629739.1"/>
</dbReference>
<evidence type="ECO:0000313" key="6">
    <source>
        <dbReference type="EMBL" id="SDS58069.1"/>
    </source>
</evidence>
<evidence type="ECO:0000256" key="2">
    <source>
        <dbReference type="ARBA" id="ARBA00022679"/>
    </source>
</evidence>
<dbReference type="PANTHER" id="PTHR12526">
    <property type="entry name" value="GLYCOSYLTRANSFERASE"/>
    <property type="match status" value="1"/>
</dbReference>
<keyword evidence="7" id="KW-1185">Reference proteome</keyword>
<gene>
    <name evidence="6" type="ORF">SAMN04489751_2335</name>
</gene>
<keyword evidence="1" id="KW-0328">Glycosyltransferase</keyword>
<evidence type="ECO:0000256" key="1">
    <source>
        <dbReference type="ARBA" id="ARBA00022676"/>
    </source>
</evidence>
<dbReference type="SUPFAM" id="SSF53756">
    <property type="entry name" value="UDP-Glycosyltransferase/glycogen phosphorylase"/>
    <property type="match status" value="1"/>
</dbReference>
<keyword evidence="2 6" id="KW-0808">Transferase</keyword>
<evidence type="ECO:0000259" key="4">
    <source>
        <dbReference type="Pfam" id="PF00534"/>
    </source>
</evidence>
<dbReference type="GO" id="GO:0016757">
    <property type="term" value="F:glycosyltransferase activity"/>
    <property type="evidence" value="ECO:0007669"/>
    <property type="project" value="UniProtKB-KW"/>
</dbReference>
<dbReference type="Pfam" id="PF00534">
    <property type="entry name" value="Glycos_transf_1"/>
    <property type="match status" value="1"/>
</dbReference>
<proteinExistence type="predicted"/>
<sequence length="378" mass="41066">MRIGLLASVGHMIDSFFPGIVTSWTAAGHEVFPAAGTPGEDDACTVIDGLTRHPGLGILRARAGLRRWVAEQRLDVVVTNSATASAIVRGSDVGAPIVYFCHGLHWNSGRHAAERVWQVLEAGLLSTTAGVITINADDQAWFAQRFPRRRILQLPTGVGLDLAAYPASPVPRTDEALRLLWIGEFSPRKRPDLALDIAVRLQSLGVPFALRMLGEGSLLKATRERIRELRIDSLVEAPGRGEASSELARTHSLIHTSTWEGLPRVMLESLAVGRRAYAFDVKGVRDIPGAILSTDGDCAGLADRIAVDWASGELLKPVRFDREKLDSSHSAGMIRLFLEESIVGDRDINAREKLGKRQDLPAAESDLMVEPDVQNGTT</sequence>
<feature type="domain" description="Glycosyl transferase family 1" evidence="4">
    <location>
        <begin position="177"/>
        <end position="287"/>
    </location>
</feature>
<name>A0A1H1TEW3_BRESA</name>
<dbReference type="Gene3D" id="3.40.50.2000">
    <property type="entry name" value="Glycogen Phosphorylase B"/>
    <property type="match status" value="2"/>
</dbReference>